<dbReference type="EMBL" id="AAWS01000013">
    <property type="protein sequence ID" value="EAY29023.1"/>
    <property type="molecule type" value="Genomic_DNA"/>
</dbReference>
<evidence type="ECO:0000313" key="2">
    <source>
        <dbReference type="Proteomes" id="UP000004095"/>
    </source>
</evidence>
<name>A1ZL57_MICM2</name>
<keyword evidence="2" id="KW-1185">Reference proteome</keyword>
<evidence type="ECO:0000313" key="1">
    <source>
        <dbReference type="EMBL" id="EAY29023.1"/>
    </source>
</evidence>
<gene>
    <name evidence="1" type="ORF">M23134_00177</name>
</gene>
<dbReference type="eggNOG" id="ENOG5032QIF">
    <property type="taxonomic scope" value="Bacteria"/>
</dbReference>
<proteinExistence type="predicted"/>
<comment type="caution">
    <text evidence="1">The sequence shown here is derived from an EMBL/GenBank/DDBJ whole genome shotgun (WGS) entry which is preliminary data.</text>
</comment>
<sequence>MLYLSTIVMKNIYKIRLFILLCLGIFLCVACLSSCTNKSDKETGCVMPDLRPLSLDSLNTCKTPITIDVNLPEGEYTVIQTQERFNQLVTPSQCFTPIDFSKYELVIGKKQLSSNLSDLGYELAQSCESNLLTITLKKGRLTIAPIVVYHLLIPKSNIHPTVKTEVIDL</sequence>
<reference evidence="1 2" key="1">
    <citation type="submission" date="2007-01" db="EMBL/GenBank/DDBJ databases">
        <authorList>
            <person name="Haygood M."/>
            <person name="Podell S."/>
            <person name="Anderson C."/>
            <person name="Hopkinson B."/>
            <person name="Roe K."/>
            <person name="Barbeau K."/>
            <person name="Gaasterland T."/>
            <person name="Ferriera S."/>
            <person name="Johnson J."/>
            <person name="Kravitz S."/>
            <person name="Beeson K."/>
            <person name="Sutton G."/>
            <person name="Rogers Y.-H."/>
            <person name="Friedman R."/>
            <person name="Frazier M."/>
            <person name="Venter J.C."/>
        </authorList>
    </citation>
    <scope>NUCLEOTIDE SEQUENCE [LARGE SCALE GENOMIC DNA]</scope>
    <source>
        <strain evidence="1 2">ATCC 23134</strain>
    </source>
</reference>
<protein>
    <submittedName>
        <fullName evidence="1">Uncharacterized protein</fullName>
    </submittedName>
</protein>
<dbReference type="Proteomes" id="UP000004095">
    <property type="component" value="Unassembled WGS sequence"/>
</dbReference>
<organism evidence="1 2">
    <name type="scientific">Microscilla marina ATCC 23134</name>
    <dbReference type="NCBI Taxonomy" id="313606"/>
    <lineage>
        <taxon>Bacteria</taxon>
        <taxon>Pseudomonadati</taxon>
        <taxon>Bacteroidota</taxon>
        <taxon>Cytophagia</taxon>
        <taxon>Cytophagales</taxon>
        <taxon>Microscillaceae</taxon>
        <taxon>Microscilla</taxon>
    </lineage>
</organism>
<accession>A1ZL57</accession>
<dbReference type="AlphaFoldDB" id="A1ZL57"/>